<protein>
    <submittedName>
        <fullName evidence="2">Uncharacterized protein</fullName>
    </submittedName>
</protein>
<dbReference type="Proteomes" id="UP000821866">
    <property type="component" value="Chromosome 9"/>
</dbReference>
<dbReference type="OMA" id="KAMCEFH"/>
<evidence type="ECO:0000256" key="1">
    <source>
        <dbReference type="SAM" id="SignalP"/>
    </source>
</evidence>
<name>A0A9J6D784_RHIMP</name>
<dbReference type="AlphaFoldDB" id="A0A9J6D784"/>
<dbReference type="Pfam" id="PF07841">
    <property type="entry name" value="DM4_12"/>
    <property type="match status" value="1"/>
</dbReference>
<accession>A0A9J6D784</accession>
<dbReference type="OrthoDB" id="6436512at2759"/>
<sequence length="232" mass="25071">MRVQWVSVSLVLHCWLLLVLLLSCSAADSTTLNSAGQSIHDIKGIPQVTKKGNPLLMLMEPALPALKYMLPLVALLALPELLSTALTSLRSMAAINAGAYTVQARRRGRRGTMDAGLGGGTVPGGIDYIQGAQQMITLLTRLDEAVQRYGQQDASCQLKAMCEFHRSAMSPEAGTVAKNIISMLKADGRVERSAMPDDQKAAMQDFLKAAQNGLHQRNCSRIYSDCHDTTTT</sequence>
<feature type="chain" id="PRO_5039896260" evidence="1">
    <location>
        <begin position="27"/>
        <end position="232"/>
    </location>
</feature>
<dbReference type="EMBL" id="JABSTU010000011">
    <property type="protein sequence ID" value="KAH8010046.1"/>
    <property type="molecule type" value="Genomic_DNA"/>
</dbReference>
<dbReference type="InterPro" id="IPR006631">
    <property type="entry name" value="DM4_12"/>
</dbReference>
<keyword evidence="1" id="KW-0732">Signal</keyword>
<reference evidence="2" key="1">
    <citation type="journal article" date="2020" name="Cell">
        <title>Large-Scale Comparative Analyses of Tick Genomes Elucidate Their Genetic Diversity and Vector Capacities.</title>
        <authorList>
            <consortium name="Tick Genome and Microbiome Consortium (TIGMIC)"/>
            <person name="Jia N."/>
            <person name="Wang J."/>
            <person name="Shi W."/>
            <person name="Du L."/>
            <person name="Sun Y."/>
            <person name="Zhan W."/>
            <person name="Jiang J.F."/>
            <person name="Wang Q."/>
            <person name="Zhang B."/>
            <person name="Ji P."/>
            <person name="Bell-Sakyi L."/>
            <person name="Cui X.M."/>
            <person name="Yuan T.T."/>
            <person name="Jiang B.G."/>
            <person name="Yang W.F."/>
            <person name="Lam T.T."/>
            <person name="Chang Q.C."/>
            <person name="Ding S.J."/>
            <person name="Wang X.J."/>
            <person name="Zhu J.G."/>
            <person name="Ruan X.D."/>
            <person name="Zhao L."/>
            <person name="Wei J.T."/>
            <person name="Ye R.Z."/>
            <person name="Que T.C."/>
            <person name="Du C.H."/>
            <person name="Zhou Y.H."/>
            <person name="Cheng J.X."/>
            <person name="Dai P.F."/>
            <person name="Guo W.B."/>
            <person name="Han X.H."/>
            <person name="Huang E.J."/>
            <person name="Li L.F."/>
            <person name="Wei W."/>
            <person name="Gao Y.C."/>
            <person name="Liu J.Z."/>
            <person name="Shao H.Z."/>
            <person name="Wang X."/>
            <person name="Wang C.C."/>
            <person name="Yang T.C."/>
            <person name="Huo Q.B."/>
            <person name="Li W."/>
            <person name="Chen H.Y."/>
            <person name="Chen S.E."/>
            <person name="Zhou L.G."/>
            <person name="Ni X.B."/>
            <person name="Tian J.H."/>
            <person name="Sheng Y."/>
            <person name="Liu T."/>
            <person name="Pan Y.S."/>
            <person name="Xia L.Y."/>
            <person name="Li J."/>
            <person name="Zhao F."/>
            <person name="Cao W.C."/>
        </authorList>
    </citation>
    <scope>NUCLEOTIDE SEQUENCE</scope>
    <source>
        <strain evidence="2">Rmic-2018</strain>
    </source>
</reference>
<feature type="signal peptide" evidence="1">
    <location>
        <begin position="1"/>
        <end position="26"/>
    </location>
</feature>
<organism evidence="2 3">
    <name type="scientific">Rhipicephalus microplus</name>
    <name type="common">Cattle tick</name>
    <name type="synonym">Boophilus microplus</name>
    <dbReference type="NCBI Taxonomy" id="6941"/>
    <lineage>
        <taxon>Eukaryota</taxon>
        <taxon>Metazoa</taxon>
        <taxon>Ecdysozoa</taxon>
        <taxon>Arthropoda</taxon>
        <taxon>Chelicerata</taxon>
        <taxon>Arachnida</taxon>
        <taxon>Acari</taxon>
        <taxon>Parasitiformes</taxon>
        <taxon>Ixodida</taxon>
        <taxon>Ixodoidea</taxon>
        <taxon>Ixodidae</taxon>
        <taxon>Rhipicephalinae</taxon>
        <taxon>Rhipicephalus</taxon>
        <taxon>Boophilus</taxon>
    </lineage>
</organism>
<evidence type="ECO:0000313" key="3">
    <source>
        <dbReference type="Proteomes" id="UP000821866"/>
    </source>
</evidence>
<dbReference type="VEuPathDB" id="VectorBase:LOC119178283"/>
<proteinExistence type="predicted"/>
<gene>
    <name evidence="2" type="ORF">HPB51_024431</name>
</gene>
<dbReference type="PROSITE" id="PS51257">
    <property type="entry name" value="PROKAR_LIPOPROTEIN"/>
    <property type="match status" value="1"/>
</dbReference>
<evidence type="ECO:0000313" key="2">
    <source>
        <dbReference type="EMBL" id="KAH8010046.1"/>
    </source>
</evidence>
<comment type="caution">
    <text evidence="2">The sequence shown here is derived from an EMBL/GenBank/DDBJ whole genome shotgun (WGS) entry which is preliminary data.</text>
</comment>
<keyword evidence="3" id="KW-1185">Reference proteome</keyword>
<reference evidence="2" key="2">
    <citation type="submission" date="2021-09" db="EMBL/GenBank/DDBJ databases">
        <authorList>
            <person name="Jia N."/>
            <person name="Wang J."/>
            <person name="Shi W."/>
            <person name="Du L."/>
            <person name="Sun Y."/>
            <person name="Zhan W."/>
            <person name="Jiang J."/>
            <person name="Wang Q."/>
            <person name="Zhang B."/>
            <person name="Ji P."/>
            <person name="Sakyi L.B."/>
            <person name="Cui X."/>
            <person name="Yuan T."/>
            <person name="Jiang B."/>
            <person name="Yang W."/>
            <person name="Lam T.T.-Y."/>
            <person name="Chang Q."/>
            <person name="Ding S."/>
            <person name="Wang X."/>
            <person name="Zhu J."/>
            <person name="Ruan X."/>
            <person name="Zhao L."/>
            <person name="Wei J."/>
            <person name="Que T."/>
            <person name="Du C."/>
            <person name="Cheng J."/>
            <person name="Dai P."/>
            <person name="Han X."/>
            <person name="Huang E."/>
            <person name="Gao Y."/>
            <person name="Liu J."/>
            <person name="Shao H."/>
            <person name="Ye R."/>
            <person name="Li L."/>
            <person name="Wei W."/>
            <person name="Wang X."/>
            <person name="Wang C."/>
            <person name="Huo Q."/>
            <person name="Li W."/>
            <person name="Guo W."/>
            <person name="Chen H."/>
            <person name="Chen S."/>
            <person name="Zhou L."/>
            <person name="Zhou L."/>
            <person name="Ni X."/>
            <person name="Tian J."/>
            <person name="Zhou Y."/>
            <person name="Sheng Y."/>
            <person name="Liu T."/>
            <person name="Pan Y."/>
            <person name="Xia L."/>
            <person name="Li J."/>
            <person name="Zhao F."/>
            <person name="Cao W."/>
        </authorList>
    </citation>
    <scope>NUCLEOTIDE SEQUENCE</scope>
    <source>
        <strain evidence="2">Rmic-2018</strain>
        <tissue evidence="2">Larvae</tissue>
    </source>
</reference>